<dbReference type="Pfam" id="PF22022">
    <property type="entry name" value="Phage_int_M"/>
    <property type="match status" value="1"/>
</dbReference>
<dbReference type="Gene3D" id="1.10.443.10">
    <property type="entry name" value="Intergrase catalytic core"/>
    <property type="match status" value="1"/>
</dbReference>
<evidence type="ECO:0000313" key="6">
    <source>
        <dbReference type="EMBL" id="MXO54356.1"/>
    </source>
</evidence>
<evidence type="ECO:0000259" key="5">
    <source>
        <dbReference type="PROSITE" id="PS51898"/>
    </source>
</evidence>
<evidence type="ECO:0000256" key="4">
    <source>
        <dbReference type="ARBA" id="ARBA00023172"/>
    </source>
</evidence>
<dbReference type="PANTHER" id="PTHR30629">
    <property type="entry name" value="PROPHAGE INTEGRASE"/>
    <property type="match status" value="1"/>
</dbReference>
<dbReference type="InterPro" id="IPR002104">
    <property type="entry name" value="Integrase_catalytic"/>
</dbReference>
<evidence type="ECO:0000256" key="3">
    <source>
        <dbReference type="ARBA" id="ARBA00023125"/>
    </source>
</evidence>
<dbReference type="Gene3D" id="1.10.150.130">
    <property type="match status" value="1"/>
</dbReference>
<organism evidence="6 7">
    <name type="scientific">Qipengyuania pelagi</name>
    <dbReference type="NCBI Taxonomy" id="994320"/>
    <lineage>
        <taxon>Bacteria</taxon>
        <taxon>Pseudomonadati</taxon>
        <taxon>Pseudomonadota</taxon>
        <taxon>Alphaproteobacteria</taxon>
        <taxon>Sphingomonadales</taxon>
        <taxon>Erythrobacteraceae</taxon>
        <taxon>Qipengyuania</taxon>
    </lineage>
</organism>
<keyword evidence="7" id="KW-1185">Reference proteome</keyword>
<dbReference type="GO" id="GO:0003677">
    <property type="term" value="F:DNA binding"/>
    <property type="evidence" value="ECO:0007669"/>
    <property type="project" value="UniProtKB-KW"/>
</dbReference>
<dbReference type="InterPro" id="IPR050808">
    <property type="entry name" value="Phage_Integrase"/>
</dbReference>
<dbReference type="SUPFAM" id="SSF56349">
    <property type="entry name" value="DNA breaking-rejoining enzymes"/>
    <property type="match status" value="1"/>
</dbReference>
<dbReference type="PROSITE" id="PS51898">
    <property type="entry name" value="TYR_RECOMBINASE"/>
    <property type="match status" value="1"/>
</dbReference>
<reference evidence="6 7" key="1">
    <citation type="submission" date="2019-12" db="EMBL/GenBank/DDBJ databases">
        <title>Genomic-based taxomic classification of the family Erythrobacteraceae.</title>
        <authorList>
            <person name="Xu L."/>
        </authorList>
    </citation>
    <scope>NUCLEOTIDE SEQUENCE [LARGE SCALE GENOMIC DNA]</scope>
    <source>
        <strain evidence="6 7">JCM 17468</strain>
    </source>
</reference>
<dbReference type="PANTHER" id="PTHR30629:SF2">
    <property type="entry name" value="PROPHAGE INTEGRASE INTS-RELATED"/>
    <property type="match status" value="1"/>
</dbReference>
<dbReference type="Proteomes" id="UP000430272">
    <property type="component" value="Unassembled WGS sequence"/>
</dbReference>
<comment type="similarity">
    <text evidence="1">Belongs to the 'phage' integrase family.</text>
</comment>
<proteinExistence type="inferred from homology"/>
<dbReference type="GO" id="GO:0015074">
    <property type="term" value="P:DNA integration"/>
    <property type="evidence" value="ECO:0007669"/>
    <property type="project" value="UniProtKB-KW"/>
</dbReference>
<dbReference type="RefSeq" id="WP_160661110.1">
    <property type="nucleotide sequence ID" value="NZ_BAABDV010000001.1"/>
</dbReference>
<protein>
    <submittedName>
        <fullName evidence="6">Tyrosine-type recombinase/integrase</fullName>
    </submittedName>
</protein>
<dbReference type="EMBL" id="WTYD01000001">
    <property type="protein sequence ID" value="MXO54356.1"/>
    <property type="molecule type" value="Genomic_DNA"/>
</dbReference>
<keyword evidence="3" id="KW-0238">DNA-binding</keyword>
<accession>A0A844Y956</accession>
<gene>
    <name evidence="6" type="ORF">GRI47_10115</name>
</gene>
<feature type="domain" description="Tyr recombinase" evidence="5">
    <location>
        <begin position="195"/>
        <end position="371"/>
    </location>
</feature>
<dbReference type="InterPro" id="IPR038488">
    <property type="entry name" value="Integrase_DNA-bd_sf"/>
</dbReference>
<dbReference type="Gene3D" id="3.30.160.390">
    <property type="entry name" value="Integrase, DNA-binding domain"/>
    <property type="match status" value="1"/>
</dbReference>
<dbReference type="InterPro" id="IPR053876">
    <property type="entry name" value="Phage_int_M"/>
</dbReference>
<keyword evidence="2" id="KW-0229">DNA integration</keyword>
<dbReference type="GO" id="GO:0006310">
    <property type="term" value="P:DNA recombination"/>
    <property type="evidence" value="ECO:0007669"/>
    <property type="project" value="UniProtKB-KW"/>
</dbReference>
<dbReference type="AlphaFoldDB" id="A0A844Y956"/>
<dbReference type="OrthoDB" id="7615137at2"/>
<dbReference type="InterPro" id="IPR013762">
    <property type="entry name" value="Integrase-like_cat_sf"/>
</dbReference>
<dbReference type="Pfam" id="PF13356">
    <property type="entry name" value="Arm-DNA-bind_3"/>
    <property type="match status" value="1"/>
</dbReference>
<dbReference type="InterPro" id="IPR010998">
    <property type="entry name" value="Integrase_recombinase_N"/>
</dbReference>
<dbReference type="InterPro" id="IPR011010">
    <property type="entry name" value="DNA_brk_join_enz"/>
</dbReference>
<comment type="caution">
    <text evidence="6">The sequence shown here is derived from an EMBL/GenBank/DDBJ whole genome shotgun (WGS) entry which is preliminary data.</text>
</comment>
<evidence type="ECO:0000256" key="1">
    <source>
        <dbReference type="ARBA" id="ARBA00008857"/>
    </source>
</evidence>
<evidence type="ECO:0000256" key="2">
    <source>
        <dbReference type="ARBA" id="ARBA00022908"/>
    </source>
</evidence>
<sequence length="387" mass="45188">MQKALTDKTIEALKPEPKRYEVHDLRCPGLSLRVMPSGRKTFNIKFRYGVTQKRMKLGVYPRLSLATAREKANALLQQVDEGVDPTKRRRTTDMRVENVCREFIRLHAQPRNKSWREAERILEREFISQYAQCDIREIKRWHVLEIMDAAQARRAYYQANRILSHVRKLFNWCVERGILEASPIVGLKPPTPEKSRERFLTDDEIKRVLRACRNEVYPFRQIVPMLLATAQRRGELTEMRWSEVDLEEKVWVIPAERAKNGKEHYVPLSEFAIGLLNEVPRFLDCDYVFTTTRRSPVSGYSKWLRRLSAESETSGWRYHDLRRTAATNLAKLKVSQPVTEKILNHISGVVSGIALVYNRYDFADETRDALEKWGQRLTELTADAVAD</sequence>
<evidence type="ECO:0000313" key="7">
    <source>
        <dbReference type="Proteomes" id="UP000430272"/>
    </source>
</evidence>
<dbReference type="CDD" id="cd00801">
    <property type="entry name" value="INT_P4_C"/>
    <property type="match status" value="1"/>
</dbReference>
<keyword evidence="4" id="KW-0233">DNA recombination</keyword>
<dbReference type="Pfam" id="PF00589">
    <property type="entry name" value="Phage_integrase"/>
    <property type="match status" value="1"/>
</dbReference>
<name>A0A844Y956_9SPHN</name>
<dbReference type="InterPro" id="IPR025166">
    <property type="entry name" value="Integrase_DNA_bind_dom"/>
</dbReference>